<dbReference type="EC" id="3.4.21.-" evidence="7"/>
<keyword evidence="7" id="KW-0378">Hydrolase</keyword>
<keyword evidence="3 5" id="KW-1133">Transmembrane helix</keyword>
<feature type="transmembrane region" description="Helical" evidence="5">
    <location>
        <begin position="144"/>
        <end position="162"/>
    </location>
</feature>
<feature type="transmembrane region" description="Helical" evidence="5">
    <location>
        <begin position="77"/>
        <end position="110"/>
    </location>
</feature>
<dbReference type="Pfam" id="PF01694">
    <property type="entry name" value="Rhomboid"/>
    <property type="match status" value="1"/>
</dbReference>
<sequence length="192" mass="20131">MSTATADPTRSWVRAFVASLGFVAVLWVVEIADAVTPRQSLDRFGIEPRSEDGLVGIALAPLLHGSFAHLEANSVPLLILGFLVATVSTARFVAVLAWSWVVSGVGVWLVAPADSITVGASGLVFGLLTYLLVAGFLERSAVRILIGIGVFFVYGGILLGVLPGTPGVSWQGHFFGAVGGVLAAFQLADRRR</sequence>
<dbReference type="PANTHER" id="PTHR43731:SF9">
    <property type="entry name" value="SLR1461 PROTEIN"/>
    <property type="match status" value="1"/>
</dbReference>
<evidence type="ECO:0000313" key="8">
    <source>
        <dbReference type="Proteomes" id="UP001597351"/>
    </source>
</evidence>
<dbReference type="EMBL" id="JBHUGD010000003">
    <property type="protein sequence ID" value="MFD1946421.1"/>
    <property type="molecule type" value="Genomic_DNA"/>
</dbReference>
<evidence type="ECO:0000256" key="3">
    <source>
        <dbReference type="ARBA" id="ARBA00022989"/>
    </source>
</evidence>
<feature type="domain" description="Peptidase S54 rhomboid" evidence="6">
    <location>
        <begin position="56"/>
        <end position="187"/>
    </location>
</feature>
<protein>
    <submittedName>
        <fullName evidence="7">Rhomboid family intramembrane serine protease</fullName>
        <ecNumber evidence="7">3.4.21.-</ecNumber>
    </submittedName>
</protein>
<dbReference type="InterPro" id="IPR035952">
    <property type="entry name" value="Rhomboid-like_sf"/>
</dbReference>
<dbReference type="Proteomes" id="UP001597351">
    <property type="component" value="Unassembled WGS sequence"/>
</dbReference>
<evidence type="ECO:0000256" key="1">
    <source>
        <dbReference type="ARBA" id="ARBA00004141"/>
    </source>
</evidence>
<evidence type="ECO:0000256" key="5">
    <source>
        <dbReference type="SAM" id="Phobius"/>
    </source>
</evidence>
<comment type="subcellular location">
    <subcellularLocation>
        <location evidence="1">Membrane</location>
        <topology evidence="1">Multi-pass membrane protein</topology>
    </subcellularLocation>
</comment>
<evidence type="ECO:0000259" key="6">
    <source>
        <dbReference type="Pfam" id="PF01694"/>
    </source>
</evidence>
<evidence type="ECO:0000256" key="2">
    <source>
        <dbReference type="ARBA" id="ARBA00022692"/>
    </source>
</evidence>
<dbReference type="InterPro" id="IPR022764">
    <property type="entry name" value="Peptidase_S54_rhomboid_dom"/>
</dbReference>
<keyword evidence="2 5" id="KW-0812">Transmembrane</keyword>
<feature type="transmembrane region" description="Helical" evidence="5">
    <location>
        <begin position="12"/>
        <end position="32"/>
    </location>
</feature>
<proteinExistence type="predicted"/>
<dbReference type="GO" id="GO:0008233">
    <property type="term" value="F:peptidase activity"/>
    <property type="evidence" value="ECO:0007669"/>
    <property type="project" value="UniProtKB-KW"/>
</dbReference>
<dbReference type="RefSeq" id="WP_343916555.1">
    <property type="nucleotide sequence ID" value="NZ_BAAAJT010000002.1"/>
</dbReference>
<keyword evidence="8" id="KW-1185">Reference proteome</keyword>
<name>A0ABW4TMT9_9ACTN</name>
<dbReference type="GO" id="GO:0006508">
    <property type="term" value="P:proteolysis"/>
    <property type="evidence" value="ECO:0007669"/>
    <property type="project" value="UniProtKB-KW"/>
</dbReference>
<dbReference type="SUPFAM" id="SSF144091">
    <property type="entry name" value="Rhomboid-like"/>
    <property type="match status" value="1"/>
</dbReference>
<gene>
    <name evidence="7" type="ORF">ACFSDE_06420</name>
</gene>
<keyword evidence="4 5" id="KW-0472">Membrane</keyword>
<dbReference type="PANTHER" id="PTHR43731">
    <property type="entry name" value="RHOMBOID PROTEASE"/>
    <property type="match status" value="1"/>
</dbReference>
<organism evidence="7 8">
    <name type="scientific">Nocardioides aestuarii</name>
    <dbReference type="NCBI Taxonomy" id="252231"/>
    <lineage>
        <taxon>Bacteria</taxon>
        <taxon>Bacillati</taxon>
        <taxon>Actinomycetota</taxon>
        <taxon>Actinomycetes</taxon>
        <taxon>Propionibacteriales</taxon>
        <taxon>Nocardioidaceae</taxon>
        <taxon>Nocardioides</taxon>
    </lineage>
</organism>
<accession>A0ABW4TMT9</accession>
<dbReference type="InterPro" id="IPR050925">
    <property type="entry name" value="Rhomboid_protease_S54"/>
</dbReference>
<feature type="transmembrane region" description="Helical" evidence="5">
    <location>
        <begin position="168"/>
        <end position="188"/>
    </location>
</feature>
<feature type="transmembrane region" description="Helical" evidence="5">
    <location>
        <begin position="116"/>
        <end position="137"/>
    </location>
</feature>
<evidence type="ECO:0000256" key="4">
    <source>
        <dbReference type="ARBA" id="ARBA00023136"/>
    </source>
</evidence>
<keyword evidence="7" id="KW-0645">Protease</keyword>
<reference evidence="8" key="1">
    <citation type="journal article" date="2019" name="Int. J. Syst. Evol. Microbiol.">
        <title>The Global Catalogue of Microorganisms (GCM) 10K type strain sequencing project: providing services to taxonomists for standard genome sequencing and annotation.</title>
        <authorList>
            <consortium name="The Broad Institute Genomics Platform"/>
            <consortium name="The Broad Institute Genome Sequencing Center for Infectious Disease"/>
            <person name="Wu L."/>
            <person name="Ma J."/>
        </authorList>
    </citation>
    <scope>NUCLEOTIDE SEQUENCE [LARGE SCALE GENOMIC DNA]</scope>
    <source>
        <strain evidence="8">CGMCC 1.12477</strain>
    </source>
</reference>
<dbReference type="Gene3D" id="1.20.1540.10">
    <property type="entry name" value="Rhomboid-like"/>
    <property type="match status" value="1"/>
</dbReference>
<comment type="caution">
    <text evidence="7">The sequence shown here is derived from an EMBL/GenBank/DDBJ whole genome shotgun (WGS) entry which is preliminary data.</text>
</comment>
<evidence type="ECO:0000313" key="7">
    <source>
        <dbReference type="EMBL" id="MFD1946421.1"/>
    </source>
</evidence>